<feature type="transmembrane region" description="Helical" evidence="3">
    <location>
        <begin position="105"/>
        <end position="126"/>
    </location>
</feature>
<dbReference type="RefSeq" id="WP_117002061.1">
    <property type="nucleotide sequence ID" value="NZ_BMJS01000005.1"/>
</dbReference>
<keyword evidence="3" id="KW-0472">Membrane</keyword>
<protein>
    <submittedName>
        <fullName evidence="4">Uncharacterized protein</fullName>
    </submittedName>
</protein>
<organism evidence="4 5">
    <name type="scientific">Cysteiniphilum litorale</name>
    <dbReference type="NCBI Taxonomy" id="2056700"/>
    <lineage>
        <taxon>Bacteria</taxon>
        <taxon>Pseudomonadati</taxon>
        <taxon>Pseudomonadota</taxon>
        <taxon>Gammaproteobacteria</taxon>
        <taxon>Thiotrichales</taxon>
        <taxon>Fastidiosibacteraceae</taxon>
        <taxon>Cysteiniphilum</taxon>
    </lineage>
</organism>
<evidence type="ECO:0000256" key="1">
    <source>
        <dbReference type="SAM" id="Coils"/>
    </source>
</evidence>
<accession>A0A8J2Z372</accession>
<proteinExistence type="predicted"/>
<evidence type="ECO:0000256" key="3">
    <source>
        <dbReference type="SAM" id="Phobius"/>
    </source>
</evidence>
<reference evidence="4" key="1">
    <citation type="journal article" date="2014" name="Int. J. Syst. Evol. Microbiol.">
        <title>Complete genome sequence of Corynebacterium casei LMG S-19264T (=DSM 44701T), isolated from a smear-ripened cheese.</title>
        <authorList>
            <consortium name="US DOE Joint Genome Institute (JGI-PGF)"/>
            <person name="Walter F."/>
            <person name="Albersmeier A."/>
            <person name="Kalinowski J."/>
            <person name="Ruckert C."/>
        </authorList>
    </citation>
    <scope>NUCLEOTIDE SEQUENCE</scope>
    <source>
        <strain evidence="4">CGMCC 1.15758</strain>
    </source>
</reference>
<keyword evidence="3" id="KW-1133">Transmembrane helix</keyword>
<evidence type="ECO:0000256" key="2">
    <source>
        <dbReference type="SAM" id="MobiDB-lite"/>
    </source>
</evidence>
<evidence type="ECO:0000313" key="4">
    <source>
        <dbReference type="EMBL" id="GGF92375.1"/>
    </source>
</evidence>
<feature type="compositionally biased region" description="Basic and acidic residues" evidence="2">
    <location>
        <begin position="46"/>
        <end position="60"/>
    </location>
</feature>
<evidence type="ECO:0000313" key="5">
    <source>
        <dbReference type="Proteomes" id="UP000636949"/>
    </source>
</evidence>
<dbReference type="EMBL" id="BMJS01000005">
    <property type="protein sequence ID" value="GGF92375.1"/>
    <property type="molecule type" value="Genomic_DNA"/>
</dbReference>
<feature type="coiled-coil region" evidence="1">
    <location>
        <begin position="176"/>
        <end position="210"/>
    </location>
</feature>
<name>A0A8J2Z372_9GAMM</name>
<keyword evidence="5" id="KW-1185">Reference proteome</keyword>
<dbReference type="AlphaFoldDB" id="A0A8J2Z372"/>
<feature type="region of interest" description="Disordered" evidence="2">
    <location>
        <begin position="1"/>
        <end position="84"/>
    </location>
</feature>
<comment type="caution">
    <text evidence="4">The sequence shown here is derived from an EMBL/GenBank/DDBJ whole genome shotgun (WGS) entry which is preliminary data.</text>
</comment>
<feature type="compositionally biased region" description="Acidic residues" evidence="2">
    <location>
        <begin position="12"/>
        <end position="42"/>
    </location>
</feature>
<dbReference type="Proteomes" id="UP000636949">
    <property type="component" value="Unassembled WGS sequence"/>
</dbReference>
<gene>
    <name evidence="4" type="ORF">GCM10010995_06950</name>
</gene>
<sequence length="358" mass="39592">MSKFKKMLSESEQGEDVENVEDIQELNDEDLTEAEETEEASSDIDSNEHEDVSEVEAVEKKSKRAEKKAQIAASRKRKESNAKQRVDQVALYPQKEMQITQKIKLSEHITLLAAIGAVIFSALAVFSNNSLSTQQYNATTQGLWKAQKGQFAVLRSESSDALTQLNDKLTALDATQSDIKAAMKRLNENVQTLNKNLNQVQENMLGQMKQLGTPDLSKIESAITAMNTNKNDVTASQQSYQEDKQAEHFDETQIVDKASKANEANKENEKNKKFVSDVKGAKASTQNIDDKQQNKTKTVKAAQHTLLYLGNTPNGAVIKLDGEYLTVQVGQKTVVGTVTLISNKQIVIGNTSYVYQAG</sequence>
<keyword evidence="1" id="KW-0175">Coiled coil</keyword>
<keyword evidence="3" id="KW-0812">Transmembrane</keyword>
<reference evidence="4" key="2">
    <citation type="submission" date="2020-09" db="EMBL/GenBank/DDBJ databases">
        <authorList>
            <person name="Sun Q."/>
            <person name="Zhou Y."/>
        </authorList>
    </citation>
    <scope>NUCLEOTIDE SEQUENCE</scope>
    <source>
        <strain evidence="4">CGMCC 1.15758</strain>
    </source>
</reference>